<dbReference type="SUPFAM" id="SSF54211">
    <property type="entry name" value="Ribosomal protein S5 domain 2-like"/>
    <property type="match status" value="1"/>
</dbReference>
<reference evidence="11 14" key="1">
    <citation type="journal article" date="2015" name="Int. J. Syst. Evol. Microbiol.">
        <title>Bacillus glycinifermentans sp. nov., isolated from fermented soybean paste.</title>
        <authorList>
            <person name="Kim S.J."/>
            <person name="Dunlap C.A."/>
            <person name="Kwon S.W."/>
            <person name="Rooney A.P."/>
        </authorList>
    </citation>
    <scope>NUCLEOTIDE SEQUENCE [LARGE SCALE GENOMIC DNA]</scope>
    <source>
        <strain evidence="11 14">GO-13</strain>
    </source>
</reference>
<dbReference type="InterPro" id="IPR003594">
    <property type="entry name" value="HATPase_dom"/>
</dbReference>
<evidence type="ECO:0000256" key="1">
    <source>
        <dbReference type="ARBA" id="ARBA00004496"/>
    </source>
</evidence>
<comment type="subcellular location">
    <subcellularLocation>
        <location evidence="1 8">Cytoplasm</location>
    </subcellularLocation>
</comment>
<comment type="subunit">
    <text evidence="8">Homodimer.</text>
</comment>
<sequence>MAKKEFKAESKRLLDIMINSIYSQKEVFLRELISNASDAIDKIYYKALTDDSLTFHKDDYYIKVKADKENRTLTVSDTGIGMTKEELEEHLGTIAKSGSLAFKQENELKDGHDIIGQFGVGFYAAFMVADVVTVITKALGSDEAYKWESAGADGYTIEPCQKDNVGTDIILKLKENTDDESYDEYLDVHRLRSIIKSYSDFIRYPIKMDVTVNKPKEDGENEFEEVQEEQTVNSMVPIWRKNKNELTKEDYEAFYAEKHYGFDKPLAHIHTSVDGAVRYHAILFVPENIPFNYYSKEFEKGLELYSNGVLIMNKCPDLLPDHFSFVKGMVDSEDLSLNISREMLQHDRQLKLIAKNISKKIKNELKSLLKNDREKYESFYQSFGRQLKFGVYNEFGANKDMLKDLLLFYSSKEKKLVTLDEYVSRMPEDQKFIYYASGDSYARIEKLPQTELVSEKGYEILYFTEDIDEFAIKMLGQYQEKEFKSVSSGDLGIEADEDQNKSDADEKEHKALFDEMKSILADKVKSVRASKRLKTHSVCLAADGEVTIEMEKILNAMPDNQHVKADKVLEINTNHDVFKTLQDAFESDKEKFKLYTGLLYNQALLIEGLPIEDPVEFTNDICKVMS</sequence>
<evidence type="ECO:0000313" key="11">
    <source>
        <dbReference type="EMBL" id="KRT89988.1"/>
    </source>
</evidence>
<dbReference type="CDD" id="cd16927">
    <property type="entry name" value="HATPase_Hsp90-like"/>
    <property type="match status" value="1"/>
</dbReference>
<dbReference type="OrthoDB" id="9802640at2"/>
<dbReference type="GO" id="GO:0005737">
    <property type="term" value="C:cytoplasm"/>
    <property type="evidence" value="ECO:0007669"/>
    <property type="project" value="UniProtKB-SubCell"/>
</dbReference>
<dbReference type="InterPro" id="IPR020575">
    <property type="entry name" value="Hsp90_N"/>
</dbReference>
<evidence type="ECO:0000313" key="12">
    <source>
        <dbReference type="EMBL" id="MEC0483661.1"/>
    </source>
</evidence>
<dbReference type="Gene3D" id="3.30.230.80">
    <property type="match status" value="1"/>
</dbReference>
<keyword evidence="5 8" id="KW-0067">ATP-binding</keyword>
<dbReference type="Gene3D" id="1.20.120.790">
    <property type="entry name" value="Heat shock protein 90, C-terminal domain"/>
    <property type="match status" value="1"/>
</dbReference>
<dbReference type="SMART" id="SM00387">
    <property type="entry name" value="HATPase_c"/>
    <property type="match status" value="1"/>
</dbReference>
<dbReference type="GO" id="GO:0051082">
    <property type="term" value="F:unfolded protein binding"/>
    <property type="evidence" value="ECO:0007669"/>
    <property type="project" value="UniProtKB-UniRule"/>
</dbReference>
<feature type="binding site" evidence="9">
    <location>
        <position position="96"/>
    </location>
    <ligand>
        <name>ATP</name>
        <dbReference type="ChEBI" id="CHEBI:30616"/>
    </ligand>
</feature>
<evidence type="ECO:0000313" key="14">
    <source>
        <dbReference type="Proteomes" id="UP000036168"/>
    </source>
</evidence>
<evidence type="ECO:0000256" key="7">
    <source>
        <dbReference type="ARBA" id="ARBA00023186"/>
    </source>
</evidence>
<dbReference type="RefSeq" id="WP_046130536.1">
    <property type="nucleotide sequence ID" value="NZ_CP023481.1"/>
</dbReference>
<accession>A0A0J6HM41</accession>
<evidence type="ECO:0000313" key="13">
    <source>
        <dbReference type="EMBL" id="QAT67627.1"/>
    </source>
</evidence>
<protein>
    <recommendedName>
        <fullName evidence="8">Chaperone protein HtpG</fullName>
    </recommendedName>
    <alternativeName>
        <fullName evidence="8">Heat shock protein HtpG</fullName>
    </alternativeName>
    <alternativeName>
        <fullName evidence="8">High temperature protein G</fullName>
    </alternativeName>
</protein>
<dbReference type="KEGG" id="bgy:BGLY_4643"/>
<dbReference type="InterPro" id="IPR019805">
    <property type="entry name" value="Heat_shock_protein_90_CS"/>
</dbReference>
<evidence type="ECO:0000313" key="16">
    <source>
        <dbReference type="Proteomes" id="UP001341297"/>
    </source>
</evidence>
<dbReference type="InterPro" id="IPR037196">
    <property type="entry name" value="HSP90_C"/>
</dbReference>
<dbReference type="InterPro" id="IPR020568">
    <property type="entry name" value="Ribosomal_Su5_D2-typ_SF"/>
</dbReference>
<dbReference type="NCBIfam" id="NF003555">
    <property type="entry name" value="PRK05218.1"/>
    <property type="match status" value="1"/>
</dbReference>
<keyword evidence="3 8" id="KW-0963">Cytoplasm</keyword>
<dbReference type="STRING" id="1664069.BGLY_4643"/>
<comment type="similarity">
    <text evidence="2 8">Belongs to the heat shock protein 90 family.</text>
</comment>
<reference evidence="13 15" key="3">
    <citation type="submission" date="2019-01" db="EMBL/GenBank/DDBJ databases">
        <title>Genome sequence of Bacillus glycinifermentans SRCM103574.</title>
        <authorList>
            <person name="Kong H.-J."/>
            <person name="Jeong S.-Y."/>
            <person name="Jeong D.-Y."/>
        </authorList>
    </citation>
    <scope>NUCLEOTIDE SEQUENCE [LARGE SCALE GENOMIC DNA]</scope>
    <source>
        <strain evidence="13 15">SRCM103574</strain>
    </source>
</reference>
<name>A0A0J6HM41_9BACI</name>
<proteinExistence type="inferred from homology"/>
<dbReference type="EMBL" id="CP035232">
    <property type="protein sequence ID" value="QAT67627.1"/>
    <property type="molecule type" value="Genomic_DNA"/>
</dbReference>
<dbReference type="PRINTS" id="PR00775">
    <property type="entry name" value="HEATSHOCK90"/>
</dbReference>
<feature type="binding site" evidence="9">
    <location>
        <position position="77"/>
    </location>
    <ligand>
        <name>ATP</name>
        <dbReference type="ChEBI" id="CHEBI:30616"/>
    </ligand>
</feature>
<dbReference type="GO" id="GO:0140662">
    <property type="term" value="F:ATP-dependent protein folding chaperone"/>
    <property type="evidence" value="ECO:0007669"/>
    <property type="project" value="InterPro"/>
</dbReference>
<keyword evidence="4 8" id="KW-0547">Nucleotide-binding</keyword>
<dbReference type="SUPFAM" id="SSF110942">
    <property type="entry name" value="HSP90 C-terminal domain"/>
    <property type="match status" value="1"/>
</dbReference>
<evidence type="ECO:0000256" key="2">
    <source>
        <dbReference type="ARBA" id="ARBA00008239"/>
    </source>
</evidence>
<feature type="binding site" evidence="9">
    <location>
        <position position="167"/>
    </location>
    <ligand>
        <name>ATP</name>
        <dbReference type="ChEBI" id="CHEBI:30616"/>
    </ligand>
</feature>
<evidence type="ECO:0000256" key="8">
    <source>
        <dbReference type="HAMAP-Rule" id="MF_00505"/>
    </source>
</evidence>
<feature type="region of interest" description="C" evidence="8">
    <location>
        <begin position="553"/>
        <end position="626"/>
    </location>
</feature>
<keyword evidence="16" id="KW-1185">Reference proteome</keyword>
<dbReference type="PATRIC" id="fig|1664069.3.peg.2412"/>
<dbReference type="InterPro" id="IPR036890">
    <property type="entry name" value="HATPase_C_sf"/>
</dbReference>
<dbReference type="Proteomes" id="UP000036168">
    <property type="component" value="Unassembled WGS sequence"/>
</dbReference>
<dbReference type="Proteomes" id="UP001341297">
    <property type="component" value="Unassembled WGS sequence"/>
</dbReference>
<dbReference type="InterPro" id="IPR001404">
    <property type="entry name" value="Hsp90_fam"/>
</dbReference>
<feature type="binding site" evidence="9">
    <location>
        <position position="31"/>
    </location>
    <ligand>
        <name>ATP</name>
        <dbReference type="ChEBI" id="CHEBI:30616"/>
    </ligand>
</feature>
<dbReference type="GeneID" id="82855726"/>
<evidence type="ECO:0000313" key="15">
    <source>
        <dbReference type="Proteomes" id="UP000288675"/>
    </source>
</evidence>
<evidence type="ECO:0000256" key="6">
    <source>
        <dbReference type="ARBA" id="ARBA00023016"/>
    </source>
</evidence>
<organism evidence="11 14">
    <name type="scientific">Bacillus glycinifermentans</name>
    <dbReference type="NCBI Taxonomy" id="1664069"/>
    <lineage>
        <taxon>Bacteria</taxon>
        <taxon>Bacillati</taxon>
        <taxon>Bacillota</taxon>
        <taxon>Bacilli</taxon>
        <taxon>Bacillales</taxon>
        <taxon>Bacillaceae</taxon>
        <taxon>Bacillus</taxon>
    </lineage>
</organism>
<dbReference type="SUPFAM" id="SSF55874">
    <property type="entry name" value="ATPase domain of HSP90 chaperone/DNA topoisomerase II/histidine kinase"/>
    <property type="match status" value="1"/>
</dbReference>
<dbReference type="Pfam" id="PF00183">
    <property type="entry name" value="HSP90"/>
    <property type="match status" value="1"/>
</dbReference>
<gene>
    <name evidence="8 12" type="primary">htpG</name>
    <name evidence="11" type="ORF">AB447_205215</name>
    <name evidence="13" type="ORF">EQZ20_23925</name>
    <name evidence="12" type="ORF">P8828_02195</name>
</gene>
<dbReference type="FunFam" id="3.40.50.11260:FF:000008">
    <property type="entry name" value="Chaperone protein HtpG"/>
    <property type="match status" value="1"/>
</dbReference>
<comment type="function">
    <text evidence="8">Molecular chaperone. Has ATPase activity.</text>
</comment>
<feature type="binding site" evidence="9">
    <location>
        <begin position="97"/>
        <end position="98"/>
    </location>
    <ligand>
        <name>ATP</name>
        <dbReference type="ChEBI" id="CHEBI:30616"/>
    </ligand>
</feature>
<dbReference type="Proteomes" id="UP000288675">
    <property type="component" value="Chromosome"/>
</dbReference>
<dbReference type="GO" id="GO:0005524">
    <property type="term" value="F:ATP binding"/>
    <property type="evidence" value="ECO:0007669"/>
    <property type="project" value="UniProtKB-UniRule"/>
</dbReference>
<dbReference type="PIRSF" id="PIRSF002583">
    <property type="entry name" value="Hsp90"/>
    <property type="match status" value="1"/>
</dbReference>
<feature type="binding site" evidence="9">
    <location>
        <begin position="117"/>
        <end position="122"/>
    </location>
    <ligand>
        <name>ATP</name>
        <dbReference type="ChEBI" id="CHEBI:30616"/>
    </ligand>
</feature>
<feature type="domain" description="Histidine kinase/HSP90-like ATPase" evidence="10">
    <location>
        <begin position="24"/>
        <end position="177"/>
    </location>
</feature>
<evidence type="ECO:0000256" key="3">
    <source>
        <dbReference type="ARBA" id="ARBA00022490"/>
    </source>
</evidence>
<dbReference type="EMBL" id="JARRTL010000006">
    <property type="protein sequence ID" value="MEC0483661.1"/>
    <property type="molecule type" value="Genomic_DNA"/>
</dbReference>
<keyword evidence="6 8" id="KW-0346">Stress response</keyword>
<dbReference type="Gene3D" id="3.30.565.10">
    <property type="entry name" value="Histidine kinase-like ATPase, C-terminal domain"/>
    <property type="match status" value="1"/>
</dbReference>
<reference evidence="11" key="2">
    <citation type="submission" date="2015-10" db="EMBL/GenBank/DDBJ databases">
        <authorList>
            <person name="Dunlap C."/>
        </authorList>
    </citation>
    <scope>NUCLEOTIDE SEQUENCE</scope>
    <source>
        <strain evidence="11">GO-13</strain>
    </source>
</reference>
<feature type="region of interest" description="A; substrate-binding" evidence="8">
    <location>
        <begin position="1"/>
        <end position="341"/>
    </location>
</feature>
<dbReference type="FunFam" id="3.30.565.10:FF:000009">
    <property type="entry name" value="Molecular chaperone HtpG"/>
    <property type="match status" value="1"/>
</dbReference>
<keyword evidence="7 8" id="KW-0143">Chaperone</keyword>
<dbReference type="HAMAP" id="MF_00505">
    <property type="entry name" value="HSP90"/>
    <property type="match status" value="1"/>
</dbReference>
<dbReference type="GO" id="GO:0016887">
    <property type="term" value="F:ATP hydrolysis activity"/>
    <property type="evidence" value="ECO:0007669"/>
    <property type="project" value="InterPro"/>
</dbReference>
<dbReference type="Pfam" id="PF13589">
    <property type="entry name" value="HATPase_c_3"/>
    <property type="match status" value="1"/>
</dbReference>
<dbReference type="PANTHER" id="PTHR11528">
    <property type="entry name" value="HEAT SHOCK PROTEIN 90 FAMILY MEMBER"/>
    <property type="match status" value="1"/>
</dbReference>
<reference evidence="12 16" key="4">
    <citation type="submission" date="2023-03" db="EMBL/GenBank/DDBJ databases">
        <title>Agriculturally important microbes genome sequencing.</title>
        <authorList>
            <person name="Dunlap C."/>
        </authorList>
    </citation>
    <scope>NUCLEOTIDE SEQUENCE [LARGE SCALE GENOMIC DNA]</scope>
    <source>
        <strain evidence="12 16">CBP-3203</strain>
    </source>
</reference>
<comment type="caution">
    <text evidence="8">Lacks conserved residue(s) required for the propagation of feature annotation.</text>
</comment>
<dbReference type="EMBL" id="LECW02000045">
    <property type="protein sequence ID" value="KRT89988.1"/>
    <property type="molecule type" value="Genomic_DNA"/>
</dbReference>
<dbReference type="FunFam" id="1.20.120.790:FF:000006">
    <property type="entry name" value="Chaperone protein HtpG"/>
    <property type="match status" value="1"/>
</dbReference>
<evidence type="ECO:0000256" key="9">
    <source>
        <dbReference type="PIRSR" id="PIRSR002583-1"/>
    </source>
</evidence>
<dbReference type="Gene3D" id="3.40.50.11260">
    <property type="match status" value="1"/>
</dbReference>
<feature type="binding site" evidence="9">
    <location>
        <position position="341"/>
    </location>
    <ligand>
        <name>ATP</name>
        <dbReference type="ChEBI" id="CHEBI:30616"/>
    </ligand>
</feature>
<evidence type="ECO:0000259" key="10">
    <source>
        <dbReference type="SMART" id="SM00387"/>
    </source>
</evidence>
<feature type="binding site" evidence="9">
    <location>
        <position position="82"/>
    </location>
    <ligand>
        <name>ATP</name>
        <dbReference type="ChEBI" id="CHEBI:30616"/>
    </ligand>
</feature>
<dbReference type="AlphaFoldDB" id="A0A0J6HM41"/>
<feature type="binding site" evidence="9">
    <location>
        <position position="35"/>
    </location>
    <ligand>
        <name>ATP</name>
        <dbReference type="ChEBI" id="CHEBI:30616"/>
    </ligand>
</feature>
<evidence type="ECO:0000256" key="5">
    <source>
        <dbReference type="ARBA" id="ARBA00022840"/>
    </source>
</evidence>
<evidence type="ECO:0000256" key="4">
    <source>
        <dbReference type="ARBA" id="ARBA00022741"/>
    </source>
</evidence>
<dbReference type="PROSITE" id="PS00298">
    <property type="entry name" value="HSP90"/>
    <property type="match status" value="1"/>
</dbReference>